<name>A0A1H0Y994_STREI</name>
<dbReference type="AlphaFoldDB" id="A0A1H0Y994"/>
<evidence type="ECO:0000313" key="4">
    <source>
        <dbReference type="EMBL" id="SDQ11456.1"/>
    </source>
</evidence>
<proteinExistence type="inferred from homology"/>
<comment type="similarity">
    <text evidence="1">Belongs to the UPF0177 family.</text>
</comment>
<organism evidence="4 5">
    <name type="scientific">Streptococcus equinus</name>
    <name type="common">Streptococcus bovis</name>
    <dbReference type="NCBI Taxonomy" id="1335"/>
    <lineage>
        <taxon>Bacteria</taxon>
        <taxon>Bacillati</taxon>
        <taxon>Bacillota</taxon>
        <taxon>Bacilli</taxon>
        <taxon>Lactobacillales</taxon>
        <taxon>Streptococcaceae</taxon>
        <taxon>Streptococcus</taxon>
    </lineage>
</organism>
<gene>
    <name evidence="4" type="ORF">SAMN05216392_0492</name>
</gene>
<dbReference type="RefSeq" id="WP_074560093.1">
    <property type="nucleotide sequence ID" value="NZ_FNKE01000001.1"/>
</dbReference>
<dbReference type="GO" id="GO:0004175">
    <property type="term" value="F:endopeptidase activity"/>
    <property type="evidence" value="ECO:0007669"/>
    <property type="project" value="UniProtKB-ARBA"/>
</dbReference>
<feature type="domain" description="CAAX prenyl protease 2/Lysostaphin resistance protein A-like" evidence="3">
    <location>
        <begin position="117"/>
        <end position="205"/>
    </location>
</feature>
<evidence type="ECO:0000256" key="1">
    <source>
        <dbReference type="ARBA" id="ARBA00009067"/>
    </source>
</evidence>
<dbReference type="GO" id="GO:0080120">
    <property type="term" value="P:CAAX-box protein maturation"/>
    <property type="evidence" value="ECO:0007669"/>
    <property type="project" value="UniProtKB-ARBA"/>
</dbReference>
<feature type="transmembrane region" description="Helical" evidence="2">
    <location>
        <begin position="76"/>
        <end position="95"/>
    </location>
</feature>
<feature type="transmembrane region" description="Helical" evidence="2">
    <location>
        <begin position="144"/>
        <end position="163"/>
    </location>
</feature>
<keyword evidence="2" id="KW-0812">Transmembrane</keyword>
<evidence type="ECO:0000313" key="5">
    <source>
        <dbReference type="Proteomes" id="UP000182870"/>
    </source>
</evidence>
<accession>A0A1H0Y994</accession>
<reference evidence="4 5" key="1">
    <citation type="submission" date="2016-10" db="EMBL/GenBank/DDBJ databases">
        <authorList>
            <person name="de Groot N.N."/>
        </authorList>
    </citation>
    <scope>NUCLEOTIDE SEQUENCE [LARGE SCALE GENOMIC DNA]</scope>
    <source>
        <strain evidence="4 5">Sb05</strain>
    </source>
</reference>
<feature type="transmembrane region" description="Helical" evidence="2">
    <location>
        <begin position="115"/>
        <end position="132"/>
    </location>
</feature>
<feature type="transmembrane region" description="Helical" evidence="2">
    <location>
        <begin position="12"/>
        <end position="32"/>
    </location>
</feature>
<keyword evidence="2" id="KW-0472">Membrane</keyword>
<feature type="transmembrane region" description="Helical" evidence="2">
    <location>
        <begin position="169"/>
        <end position="187"/>
    </location>
</feature>
<evidence type="ECO:0000259" key="3">
    <source>
        <dbReference type="Pfam" id="PF02517"/>
    </source>
</evidence>
<protein>
    <recommendedName>
        <fullName evidence="3">CAAX prenyl protease 2/Lysostaphin resistance protein A-like domain-containing protein</fullName>
    </recommendedName>
</protein>
<dbReference type="InterPro" id="IPR003675">
    <property type="entry name" value="Rce1/LyrA-like_dom"/>
</dbReference>
<feature type="transmembrane region" description="Helical" evidence="2">
    <location>
        <begin position="38"/>
        <end position="56"/>
    </location>
</feature>
<dbReference type="Pfam" id="PF02517">
    <property type="entry name" value="Rce1-like"/>
    <property type="match status" value="1"/>
</dbReference>
<evidence type="ECO:0000256" key="2">
    <source>
        <dbReference type="SAM" id="Phobius"/>
    </source>
</evidence>
<sequence>MMSKQKKTSFRDYIALNAIPIMIEVVFILSCLIVPSSYLIYTNALFYFLLLVYFLISKDLNLKEWFRSFKSGRKYWIQVLLTFLGFVLTFALTRMLEGFFPNFEIGSISLRRDSWLTLIVFSISTIFLPAVTEETFYRKNMILFDSKMAIILTTFFSMLLYALEHSLSWWGIFLTMIWAFSLSLSYIRTRNIYVVMTAHFIGNLIGNGSDVIATLIHWLS</sequence>
<dbReference type="EMBL" id="FNKE01000001">
    <property type="protein sequence ID" value="SDQ11456.1"/>
    <property type="molecule type" value="Genomic_DNA"/>
</dbReference>
<dbReference type="Proteomes" id="UP000182870">
    <property type="component" value="Unassembled WGS sequence"/>
</dbReference>
<keyword evidence="2" id="KW-1133">Transmembrane helix</keyword>